<dbReference type="InterPro" id="IPR027443">
    <property type="entry name" value="IPNS-like_sf"/>
</dbReference>
<dbReference type="InterPro" id="IPR026992">
    <property type="entry name" value="DIOX_N"/>
</dbReference>
<keyword evidence="2" id="KW-0408">Iron</keyword>
<dbReference type="Proteomes" id="UP000054266">
    <property type="component" value="Unassembled WGS sequence"/>
</dbReference>
<dbReference type="InterPro" id="IPR050231">
    <property type="entry name" value="Iron_ascorbate_oxido_reductase"/>
</dbReference>
<feature type="region of interest" description="Disordered" evidence="3">
    <location>
        <begin position="1"/>
        <end position="28"/>
    </location>
</feature>
<dbReference type="STRING" id="5601.A0A0D2DTG0"/>
<comment type="similarity">
    <text evidence="1 2">Belongs to the iron/ascorbate-dependent oxidoreductase family.</text>
</comment>
<feature type="compositionally biased region" description="Low complexity" evidence="3">
    <location>
        <begin position="1"/>
        <end position="10"/>
    </location>
</feature>
<evidence type="ECO:0000256" key="2">
    <source>
        <dbReference type="RuleBase" id="RU003682"/>
    </source>
</evidence>
<evidence type="ECO:0000313" key="5">
    <source>
        <dbReference type="EMBL" id="KIW65412.1"/>
    </source>
</evidence>
<gene>
    <name evidence="5" type="ORF">PV04_07675</name>
</gene>
<protein>
    <recommendedName>
        <fullName evidence="4">Fe2OG dioxygenase domain-containing protein</fullName>
    </recommendedName>
</protein>
<dbReference type="GO" id="GO:0046872">
    <property type="term" value="F:metal ion binding"/>
    <property type="evidence" value="ECO:0007669"/>
    <property type="project" value="UniProtKB-KW"/>
</dbReference>
<proteinExistence type="inferred from homology"/>
<dbReference type="PANTHER" id="PTHR47990">
    <property type="entry name" value="2-OXOGLUTARATE (2OG) AND FE(II)-DEPENDENT OXYGENASE SUPERFAMILY PROTEIN-RELATED"/>
    <property type="match status" value="1"/>
</dbReference>
<dbReference type="AlphaFoldDB" id="A0A0D2DTG0"/>
<feature type="domain" description="Fe2OG dioxygenase" evidence="4">
    <location>
        <begin position="209"/>
        <end position="313"/>
    </location>
</feature>
<dbReference type="EMBL" id="KN846960">
    <property type="protein sequence ID" value="KIW65412.1"/>
    <property type="molecule type" value="Genomic_DNA"/>
</dbReference>
<accession>A0A0D2DTG0</accession>
<dbReference type="Pfam" id="PF14226">
    <property type="entry name" value="DIOX_N"/>
    <property type="match status" value="1"/>
</dbReference>
<dbReference type="SUPFAM" id="SSF51197">
    <property type="entry name" value="Clavaminate synthase-like"/>
    <property type="match status" value="1"/>
</dbReference>
<dbReference type="HOGENOM" id="CLU_010119_6_3_1"/>
<dbReference type="Gene3D" id="2.60.120.330">
    <property type="entry name" value="B-lactam Antibiotic, Isopenicillin N Synthase, Chain"/>
    <property type="match status" value="1"/>
</dbReference>
<reference evidence="5 6" key="1">
    <citation type="submission" date="2015-01" db="EMBL/GenBank/DDBJ databases">
        <title>The Genome Sequence of Capronia semiimmersa CBS27337.</title>
        <authorList>
            <consortium name="The Broad Institute Genomics Platform"/>
            <person name="Cuomo C."/>
            <person name="de Hoog S."/>
            <person name="Gorbushina A."/>
            <person name="Stielow B."/>
            <person name="Teixiera M."/>
            <person name="Abouelleil A."/>
            <person name="Chapman S.B."/>
            <person name="Priest M."/>
            <person name="Young S.K."/>
            <person name="Wortman J."/>
            <person name="Nusbaum C."/>
            <person name="Birren B."/>
        </authorList>
    </citation>
    <scope>NUCLEOTIDE SEQUENCE [LARGE SCALE GENOMIC DNA]</scope>
    <source>
        <strain evidence="5 6">CBS 27337</strain>
    </source>
</reference>
<dbReference type="GO" id="GO:0016491">
    <property type="term" value="F:oxidoreductase activity"/>
    <property type="evidence" value="ECO:0007669"/>
    <property type="project" value="UniProtKB-KW"/>
</dbReference>
<organism evidence="5 6">
    <name type="scientific">Phialophora macrospora</name>
    <dbReference type="NCBI Taxonomy" id="1851006"/>
    <lineage>
        <taxon>Eukaryota</taxon>
        <taxon>Fungi</taxon>
        <taxon>Dikarya</taxon>
        <taxon>Ascomycota</taxon>
        <taxon>Pezizomycotina</taxon>
        <taxon>Eurotiomycetes</taxon>
        <taxon>Chaetothyriomycetidae</taxon>
        <taxon>Chaetothyriales</taxon>
        <taxon>Herpotrichiellaceae</taxon>
        <taxon>Phialophora</taxon>
    </lineage>
</organism>
<keyword evidence="2" id="KW-0560">Oxidoreductase</keyword>
<dbReference type="GO" id="GO:0044283">
    <property type="term" value="P:small molecule biosynthetic process"/>
    <property type="evidence" value="ECO:0007669"/>
    <property type="project" value="UniProtKB-ARBA"/>
</dbReference>
<dbReference type="InterPro" id="IPR005123">
    <property type="entry name" value="Oxoglu/Fe-dep_dioxygenase_dom"/>
</dbReference>
<name>A0A0D2DTG0_9EURO</name>
<dbReference type="PRINTS" id="PR00682">
    <property type="entry name" value="IPNSYNTHASE"/>
</dbReference>
<dbReference type="InterPro" id="IPR044861">
    <property type="entry name" value="IPNS-like_FE2OG_OXY"/>
</dbReference>
<dbReference type="PROSITE" id="PS51471">
    <property type="entry name" value="FE2OG_OXY"/>
    <property type="match status" value="1"/>
</dbReference>
<sequence>MSTMTATTTSPMQFDVGSGMGSRKVREPEGHASFDEIPIIDLSDMDSNDEAKLRALASKIYDVCTQVGFFYIKNHGISPETVAQIKREAERFLKGMPLDKKMDVVRDNNEFFLGYAPFRPHGNALNKKPHPYEAFLCGREVAWDPECRGTVDSTHDAHNLWPAGEDIPGFKAQVGNYFGQMLVLCRKMARLFALSLELDPHFFDDKLQKPAAILALNYYAAQSAENPEVKTGIRTHTDHELFTILLQSDGVSALEVVNGNGDWIPAKPLQDTFVVNIGDALSIWTNNIFLSTLHRATNTSSEERYSIPFFFGPDYDCVMETLPSCVSETRPLLYKPITQREHYLSKMNTAYGDTSVAA</sequence>
<evidence type="ECO:0000256" key="3">
    <source>
        <dbReference type="SAM" id="MobiDB-lite"/>
    </source>
</evidence>
<keyword evidence="6" id="KW-1185">Reference proteome</keyword>
<evidence type="ECO:0000313" key="6">
    <source>
        <dbReference type="Proteomes" id="UP000054266"/>
    </source>
</evidence>
<dbReference type="Pfam" id="PF03171">
    <property type="entry name" value="2OG-FeII_Oxy"/>
    <property type="match status" value="1"/>
</dbReference>
<evidence type="ECO:0000256" key="1">
    <source>
        <dbReference type="ARBA" id="ARBA00008056"/>
    </source>
</evidence>
<keyword evidence="2" id="KW-0479">Metal-binding</keyword>
<evidence type="ECO:0000259" key="4">
    <source>
        <dbReference type="PROSITE" id="PS51471"/>
    </source>
</evidence>